<dbReference type="InterPro" id="IPR025911">
    <property type="entry name" value="ToxN/AbiQ_toxin"/>
</dbReference>
<dbReference type="GO" id="GO:0004521">
    <property type="term" value="F:RNA endonuclease activity"/>
    <property type="evidence" value="ECO:0007669"/>
    <property type="project" value="InterPro"/>
</dbReference>
<reference evidence="1 3" key="2">
    <citation type="journal article" date="2020" name="Int. J. Syst. Evol. Microbiol.">
        <title>Vagococcus xieshaowenii sp. nov., isolated from snow finch (Montifringilla taczanowskii) cloacal content.</title>
        <authorList>
            <person name="Ge Y."/>
            <person name="Yang J."/>
            <person name="Lai X.H."/>
            <person name="Zhang G."/>
            <person name="Jin D."/>
            <person name="Lu S."/>
            <person name="Wang B."/>
            <person name="Huang Y."/>
            <person name="Huang Y."/>
            <person name="Ren Z."/>
            <person name="Zhang X."/>
            <person name="Xu J."/>
        </authorList>
    </citation>
    <scope>NUCLEOTIDE SEQUENCE [LARGE SCALE GENOMIC DNA]</scope>
    <source>
        <strain evidence="1">Personal::cf-49</strain>
        <strain evidence="3">personal::cf-49</strain>
    </source>
</reference>
<dbReference type="InterPro" id="IPR053735">
    <property type="entry name" value="Type_III_TA_endoRNase"/>
</dbReference>
<organism evidence="2 4">
    <name type="scientific">Vagococcus xieshaowenii</name>
    <dbReference type="NCBI Taxonomy" id="2562451"/>
    <lineage>
        <taxon>Bacteria</taxon>
        <taxon>Bacillati</taxon>
        <taxon>Bacillota</taxon>
        <taxon>Bacilli</taxon>
        <taxon>Lactobacillales</taxon>
        <taxon>Enterococcaceae</taxon>
        <taxon>Vagococcus</taxon>
    </lineage>
</organism>
<dbReference type="AlphaFoldDB" id="A0AAJ5EF22"/>
<keyword evidence="3" id="KW-1185">Reference proteome</keyword>
<dbReference type="GO" id="GO:0003723">
    <property type="term" value="F:RNA binding"/>
    <property type="evidence" value="ECO:0007669"/>
    <property type="project" value="InterPro"/>
</dbReference>
<sequence>MSMLEWIKVDKNYLDFLRVKEPRIPNSEYYDARGRKLLKPFFSPLFEMNDLVYVTQVSHPQQRHLRLRNSADFIKVFKPNNEKTGGIGDLYAVVNLNYMFPVPKELIQKIDNSKMDTYRDFDSEIGKSKYIDLLNKQIEKIRELGIEEMAIKLYERKYQFPEDRVSTRCLDYKDLEMIAKDYLGNNSVEN</sequence>
<name>A0AAJ5EF22_9ENTE</name>
<dbReference type="EMBL" id="SRHU01000009">
    <property type="protein sequence ID" value="TFZ42595.1"/>
    <property type="molecule type" value="Genomic_DNA"/>
</dbReference>
<dbReference type="Gene3D" id="3.10.129.130">
    <property type="match status" value="1"/>
</dbReference>
<reference evidence="2 4" key="1">
    <citation type="submission" date="2019-03" db="EMBL/GenBank/DDBJ databases">
        <title>Vagococcus sp. was isolated fron gut of Carduelis flavirostris.</title>
        <authorList>
            <person name="Ge Y."/>
        </authorList>
    </citation>
    <scope>NUCLEOTIDE SEQUENCE [LARGE SCALE GENOMIC DNA]</scope>
    <source>
        <strain evidence="2 4">CF-210</strain>
    </source>
</reference>
<proteinExistence type="predicted"/>
<evidence type="ECO:0000313" key="2">
    <source>
        <dbReference type="EMBL" id="TFZ42595.1"/>
    </source>
</evidence>
<dbReference type="Proteomes" id="UP000296883">
    <property type="component" value="Chromosome"/>
</dbReference>
<evidence type="ECO:0000313" key="3">
    <source>
        <dbReference type="Proteomes" id="UP000296883"/>
    </source>
</evidence>
<dbReference type="Pfam" id="PF13958">
    <property type="entry name" value="ToxN_toxin"/>
    <property type="match status" value="1"/>
</dbReference>
<evidence type="ECO:0000313" key="4">
    <source>
        <dbReference type="Proteomes" id="UP000297725"/>
    </source>
</evidence>
<protein>
    <submittedName>
        <fullName evidence="2">Type III toxin-antitoxin system ToxN/AbiQ family toxin</fullName>
    </submittedName>
</protein>
<dbReference type="EMBL" id="CP038865">
    <property type="protein sequence ID" value="QCA29479.1"/>
    <property type="molecule type" value="Genomic_DNA"/>
</dbReference>
<gene>
    <name evidence="2" type="ORF">E4031_02565</name>
    <name evidence="1" type="ORF">E4Z98_09165</name>
</gene>
<accession>A0AAJ5EF22</accession>
<dbReference type="Proteomes" id="UP000297725">
    <property type="component" value="Unassembled WGS sequence"/>
</dbReference>
<evidence type="ECO:0000313" key="1">
    <source>
        <dbReference type="EMBL" id="QCA29479.1"/>
    </source>
</evidence>